<dbReference type="EMBL" id="JAAXPR010000024">
    <property type="protein sequence ID" value="NKZ21149.1"/>
    <property type="molecule type" value="Genomic_DNA"/>
</dbReference>
<dbReference type="InterPro" id="IPR016181">
    <property type="entry name" value="Acyl_CoA_acyltransferase"/>
</dbReference>
<protein>
    <submittedName>
        <fullName evidence="2">GNAT family N-acetyltransferase</fullName>
    </submittedName>
</protein>
<comment type="caution">
    <text evidence="2">The sequence shown here is derived from an EMBL/GenBank/DDBJ whole genome shotgun (WGS) entry which is preliminary data.</text>
</comment>
<dbReference type="PROSITE" id="PS51186">
    <property type="entry name" value="GNAT"/>
    <property type="match status" value="1"/>
</dbReference>
<accession>A0A7X6N0J5</accession>
<evidence type="ECO:0000259" key="1">
    <source>
        <dbReference type="PROSITE" id="PS51186"/>
    </source>
</evidence>
<dbReference type="Pfam" id="PF00583">
    <property type="entry name" value="Acetyltransf_1"/>
    <property type="match status" value="1"/>
</dbReference>
<dbReference type="Gene3D" id="3.40.630.30">
    <property type="match status" value="1"/>
</dbReference>
<gene>
    <name evidence="2" type="ORF">HF992_09970</name>
</gene>
<dbReference type="Proteomes" id="UP000522720">
    <property type="component" value="Unassembled WGS sequence"/>
</dbReference>
<dbReference type="GO" id="GO:0016747">
    <property type="term" value="F:acyltransferase activity, transferring groups other than amino-acyl groups"/>
    <property type="evidence" value="ECO:0007669"/>
    <property type="project" value="InterPro"/>
</dbReference>
<dbReference type="AlphaFoldDB" id="A0A7X6N0J5"/>
<organism evidence="2 3">
    <name type="scientific">Streptococcus ovuberis</name>
    <dbReference type="NCBI Taxonomy" id="1936207"/>
    <lineage>
        <taxon>Bacteria</taxon>
        <taxon>Bacillati</taxon>
        <taxon>Bacillota</taxon>
        <taxon>Bacilli</taxon>
        <taxon>Lactobacillales</taxon>
        <taxon>Streptococcaceae</taxon>
        <taxon>Streptococcus</taxon>
    </lineage>
</organism>
<feature type="domain" description="N-acetyltransferase" evidence="1">
    <location>
        <begin position="3"/>
        <end position="157"/>
    </location>
</feature>
<reference evidence="2 3" key="1">
    <citation type="submission" date="2020-04" db="EMBL/GenBank/DDBJ databases">
        <title>MicrobeNet Type strains.</title>
        <authorList>
            <person name="Nicholson A.C."/>
        </authorList>
    </citation>
    <scope>NUCLEOTIDE SEQUENCE [LARGE SCALE GENOMIC DNA]</scope>
    <source>
        <strain evidence="2 3">CCUG 69612</strain>
    </source>
</reference>
<dbReference type="InterPro" id="IPR000182">
    <property type="entry name" value="GNAT_dom"/>
</dbReference>
<proteinExistence type="predicted"/>
<keyword evidence="2" id="KW-0808">Transferase</keyword>
<keyword evidence="3" id="KW-1185">Reference proteome</keyword>
<dbReference type="SUPFAM" id="SSF55729">
    <property type="entry name" value="Acyl-CoA N-acyltransferases (Nat)"/>
    <property type="match status" value="1"/>
</dbReference>
<dbReference type="RefSeq" id="WP_168549880.1">
    <property type="nucleotide sequence ID" value="NZ_JAAXPR010000024.1"/>
</dbReference>
<sequence length="157" mass="17689">MSITLRDITLSNYFSVIGLSVTKEQEAFVASNAISLAEAYVYQKAGHFVAPLAIYDQDLLIGFTFIVYDETLVISPGNYLLFRLMIDQNYQGKGYFIPVMDSIVNYIKSHPAGEGAAVWLSYEAENHHVRSCYRHYGFVETGETYAGEIVAMYQLTQ</sequence>
<name>A0A7X6N0J5_9STRE</name>
<evidence type="ECO:0000313" key="2">
    <source>
        <dbReference type="EMBL" id="NKZ21149.1"/>
    </source>
</evidence>
<evidence type="ECO:0000313" key="3">
    <source>
        <dbReference type="Proteomes" id="UP000522720"/>
    </source>
</evidence>